<gene>
    <name evidence="1" type="ORF">METZ01_LOCUS285117</name>
</gene>
<reference evidence="1" key="1">
    <citation type="submission" date="2018-05" db="EMBL/GenBank/DDBJ databases">
        <authorList>
            <person name="Lanie J.A."/>
            <person name="Ng W.-L."/>
            <person name="Kazmierczak K.M."/>
            <person name="Andrzejewski T.M."/>
            <person name="Davidsen T.M."/>
            <person name="Wayne K.J."/>
            <person name="Tettelin H."/>
            <person name="Glass J.I."/>
            <person name="Rusch D."/>
            <person name="Podicherti R."/>
            <person name="Tsui H.-C.T."/>
            <person name="Winkler M.E."/>
        </authorList>
    </citation>
    <scope>NUCLEOTIDE SEQUENCE</scope>
</reference>
<dbReference type="AlphaFoldDB" id="A0A382L8G3"/>
<evidence type="ECO:0000313" key="1">
    <source>
        <dbReference type="EMBL" id="SVC32263.1"/>
    </source>
</evidence>
<sequence>SVELTKENPGLINKSDRGIIEITIPETGTVEEFAQRLRSELEGLGYEEQEMDDEDED</sequence>
<feature type="non-terminal residue" evidence="1">
    <location>
        <position position="1"/>
    </location>
</feature>
<protein>
    <submittedName>
        <fullName evidence="1">Uncharacterized protein</fullName>
    </submittedName>
</protein>
<organism evidence="1">
    <name type="scientific">marine metagenome</name>
    <dbReference type="NCBI Taxonomy" id="408172"/>
    <lineage>
        <taxon>unclassified sequences</taxon>
        <taxon>metagenomes</taxon>
        <taxon>ecological metagenomes</taxon>
    </lineage>
</organism>
<name>A0A382L8G3_9ZZZZ</name>
<accession>A0A382L8G3</accession>
<proteinExistence type="predicted"/>
<dbReference type="EMBL" id="UINC01085072">
    <property type="protein sequence ID" value="SVC32263.1"/>
    <property type="molecule type" value="Genomic_DNA"/>
</dbReference>